<evidence type="ECO:0000256" key="4">
    <source>
        <dbReference type="HAMAP-Rule" id="MF_01813"/>
    </source>
</evidence>
<dbReference type="HAMAP" id="MF_01813">
    <property type="entry name" value="MenG_UbiE_methyltr"/>
    <property type="match status" value="1"/>
</dbReference>
<comment type="caution">
    <text evidence="4">Lacks conserved residue(s) required for the propagation of feature annotation.</text>
</comment>
<comment type="similarity">
    <text evidence="4">Belongs to the class I-like SAM-binding methyltransferase superfamily. MenG/UbiE family.</text>
</comment>
<dbReference type="SUPFAM" id="SSF53335">
    <property type="entry name" value="S-adenosyl-L-methionine-dependent methyltransferases"/>
    <property type="match status" value="1"/>
</dbReference>
<evidence type="ECO:0000256" key="2">
    <source>
        <dbReference type="ARBA" id="ARBA00022679"/>
    </source>
</evidence>
<feature type="binding site" evidence="4">
    <location>
        <position position="84"/>
    </location>
    <ligand>
        <name>S-adenosyl-L-methionine</name>
        <dbReference type="ChEBI" id="CHEBI:59789"/>
    </ligand>
</feature>
<proteinExistence type="inferred from homology"/>
<dbReference type="PROSITE" id="PS01184">
    <property type="entry name" value="UBIE_2"/>
    <property type="match status" value="1"/>
</dbReference>
<keyword evidence="2 4" id="KW-0808">Transferase</keyword>
<dbReference type="PANTHER" id="PTHR43591:SF24">
    <property type="entry name" value="2-METHOXY-6-POLYPRENYL-1,4-BENZOQUINOL METHYLASE, MITOCHONDRIAL"/>
    <property type="match status" value="1"/>
</dbReference>
<dbReference type="OrthoDB" id="9808140at2"/>
<dbReference type="RefSeq" id="WP_120187875.1">
    <property type="nucleotide sequence ID" value="NZ_MCHY01000001.1"/>
</dbReference>
<comment type="catalytic activity">
    <reaction evidence="4">
        <text>a 2-demethylmenaquinol + S-adenosyl-L-methionine = a menaquinol + S-adenosyl-L-homocysteine + H(+)</text>
        <dbReference type="Rhea" id="RHEA:42640"/>
        <dbReference type="Rhea" id="RHEA-COMP:9539"/>
        <dbReference type="Rhea" id="RHEA-COMP:9563"/>
        <dbReference type="ChEBI" id="CHEBI:15378"/>
        <dbReference type="ChEBI" id="CHEBI:18151"/>
        <dbReference type="ChEBI" id="CHEBI:55437"/>
        <dbReference type="ChEBI" id="CHEBI:57856"/>
        <dbReference type="ChEBI" id="CHEBI:59789"/>
        <dbReference type="EC" id="2.1.1.163"/>
    </reaction>
</comment>
<comment type="pathway">
    <text evidence="4">Quinol/quinone metabolism; menaquinone biosynthesis; menaquinol from 1,4-dihydroxy-2-naphthoate: step 2/2.</text>
</comment>
<dbReference type="CDD" id="cd02440">
    <property type="entry name" value="AdoMet_MTases"/>
    <property type="match status" value="1"/>
</dbReference>
<dbReference type="GO" id="GO:0009234">
    <property type="term" value="P:menaquinone biosynthetic process"/>
    <property type="evidence" value="ECO:0007669"/>
    <property type="project" value="UniProtKB-UniRule"/>
</dbReference>
<comment type="function">
    <text evidence="4">Methyltransferase required for the conversion of demethylmenaquinol (DMKH2) to menaquinol (MKH2).</text>
</comment>
<keyword evidence="4" id="KW-0474">Menaquinone biosynthesis</keyword>
<gene>
    <name evidence="4" type="primary">menG</name>
    <name evidence="5" type="ORF">BEP19_00330</name>
</gene>
<dbReference type="InterPro" id="IPR029063">
    <property type="entry name" value="SAM-dependent_MTases_sf"/>
</dbReference>
<dbReference type="PROSITE" id="PS01183">
    <property type="entry name" value="UBIE_1"/>
    <property type="match status" value="1"/>
</dbReference>
<dbReference type="UniPathway" id="UPA00079">
    <property type="reaction ID" value="UER00169"/>
</dbReference>
<sequence>MSYLPSKDKKESYVRELFNNISKGYDRTNRMMSLGRDEKWRRTVVKRARVKPGQHVLDVCCGTAKLSMQLAMAVGSQGKVTGLDFSEKMIEIGLENIVDHPQRGQIELMQGNAMDLPFEDEQFDAVTVAWGLRNVPELEVALREMIRVLKPGGKLVSLDMSKPTAPVFKQAYWVYFEKIVPIMGQVGAGKSDAYRYFYESAKHFPDAPKLTQLFAENGLRDARYTNLMGGTLAIVEGRK</sequence>
<dbReference type="Pfam" id="PF01209">
    <property type="entry name" value="Ubie_methyltran"/>
    <property type="match status" value="1"/>
</dbReference>
<dbReference type="EMBL" id="MCHY01000001">
    <property type="protein sequence ID" value="RKD27055.1"/>
    <property type="molecule type" value="Genomic_DNA"/>
</dbReference>
<dbReference type="PANTHER" id="PTHR43591">
    <property type="entry name" value="METHYLTRANSFERASE"/>
    <property type="match status" value="1"/>
</dbReference>
<dbReference type="PROSITE" id="PS51608">
    <property type="entry name" value="SAM_MT_UBIE"/>
    <property type="match status" value="1"/>
</dbReference>
<evidence type="ECO:0000313" key="6">
    <source>
        <dbReference type="Proteomes" id="UP000284219"/>
    </source>
</evidence>
<evidence type="ECO:0000256" key="3">
    <source>
        <dbReference type="ARBA" id="ARBA00022691"/>
    </source>
</evidence>
<keyword evidence="3 4" id="KW-0949">S-adenosyl-L-methionine</keyword>
<name>A0A419SRD1_9BACL</name>
<evidence type="ECO:0000256" key="1">
    <source>
        <dbReference type="ARBA" id="ARBA00022603"/>
    </source>
</evidence>
<dbReference type="GO" id="GO:0032259">
    <property type="term" value="P:methylation"/>
    <property type="evidence" value="ECO:0007669"/>
    <property type="project" value="UniProtKB-KW"/>
</dbReference>
<dbReference type="EC" id="2.1.1.163" evidence="4"/>
<dbReference type="NCBIfam" id="NF001244">
    <property type="entry name" value="PRK00216.1-5"/>
    <property type="match status" value="1"/>
</dbReference>
<dbReference type="Proteomes" id="UP000284219">
    <property type="component" value="Unassembled WGS sequence"/>
</dbReference>
<feature type="binding site" evidence="4">
    <location>
        <begin position="112"/>
        <end position="113"/>
    </location>
    <ligand>
        <name>S-adenosyl-L-methionine</name>
        <dbReference type="ChEBI" id="CHEBI:59789"/>
    </ligand>
</feature>
<dbReference type="AlphaFoldDB" id="A0A419SRD1"/>
<dbReference type="InterPro" id="IPR023576">
    <property type="entry name" value="UbiE/COQ5_MeTrFase_CS"/>
</dbReference>
<keyword evidence="6" id="KW-1185">Reference proteome</keyword>
<evidence type="ECO:0000313" key="5">
    <source>
        <dbReference type="EMBL" id="RKD27055.1"/>
    </source>
</evidence>
<dbReference type="InterPro" id="IPR004033">
    <property type="entry name" value="UbiE/COQ5_MeTrFase"/>
</dbReference>
<accession>A0A419SRD1</accession>
<organism evidence="5 6">
    <name type="scientific">Ammoniphilus oxalaticus</name>
    <dbReference type="NCBI Taxonomy" id="66863"/>
    <lineage>
        <taxon>Bacteria</taxon>
        <taxon>Bacillati</taxon>
        <taxon>Bacillota</taxon>
        <taxon>Bacilli</taxon>
        <taxon>Bacillales</taxon>
        <taxon>Paenibacillaceae</taxon>
        <taxon>Aneurinibacillus group</taxon>
        <taxon>Ammoniphilus</taxon>
    </lineage>
</organism>
<reference evidence="5 6" key="1">
    <citation type="submission" date="2016-08" db="EMBL/GenBank/DDBJ databases">
        <title>Novel Firmicute Genomes.</title>
        <authorList>
            <person name="Poppleton D.I."/>
            <person name="Gribaldo S."/>
        </authorList>
    </citation>
    <scope>NUCLEOTIDE SEQUENCE [LARGE SCALE GENOMIC DNA]</scope>
    <source>
        <strain evidence="5 6">RAOx-1</strain>
    </source>
</reference>
<dbReference type="Gene3D" id="3.40.50.150">
    <property type="entry name" value="Vaccinia Virus protein VP39"/>
    <property type="match status" value="1"/>
</dbReference>
<dbReference type="NCBIfam" id="NF001243">
    <property type="entry name" value="PRK00216.1-4"/>
    <property type="match status" value="1"/>
</dbReference>
<comment type="caution">
    <text evidence="5">The sequence shown here is derived from an EMBL/GenBank/DDBJ whole genome shotgun (WGS) entry which is preliminary data.</text>
</comment>
<feature type="binding site" evidence="4">
    <location>
        <position position="63"/>
    </location>
    <ligand>
        <name>S-adenosyl-L-methionine</name>
        <dbReference type="ChEBI" id="CHEBI:59789"/>
    </ligand>
</feature>
<dbReference type="NCBIfam" id="TIGR01934">
    <property type="entry name" value="MenG_MenH_UbiE"/>
    <property type="match status" value="1"/>
</dbReference>
<protein>
    <recommendedName>
        <fullName evidence="4">Demethylmenaquinone methyltransferase</fullName>
        <ecNumber evidence="4">2.1.1.163</ecNumber>
    </recommendedName>
</protein>
<dbReference type="GO" id="GO:0043770">
    <property type="term" value="F:demethylmenaquinone methyltransferase activity"/>
    <property type="evidence" value="ECO:0007669"/>
    <property type="project" value="UniProtKB-UniRule"/>
</dbReference>
<keyword evidence="1 4" id="KW-0489">Methyltransferase</keyword>